<dbReference type="Proteomes" id="UP000076577">
    <property type="component" value="Unassembled WGS sequence"/>
</dbReference>
<dbReference type="RefSeq" id="WP_068009798.1">
    <property type="nucleotide sequence ID" value="NZ_FOFM01000001.1"/>
</dbReference>
<dbReference type="EMBL" id="LMCB01000098">
    <property type="protein sequence ID" value="KZL12656.1"/>
    <property type="molecule type" value="Genomic_DNA"/>
</dbReference>
<evidence type="ECO:0000313" key="2">
    <source>
        <dbReference type="Proteomes" id="UP000076577"/>
    </source>
</evidence>
<evidence type="ECO:0000313" key="1">
    <source>
        <dbReference type="EMBL" id="KZL12656.1"/>
    </source>
</evidence>
<dbReference type="CDD" id="cd00565">
    <property type="entry name" value="Ubl_ThiS"/>
    <property type="match status" value="1"/>
</dbReference>
<dbReference type="PANTHER" id="PTHR34472:SF1">
    <property type="entry name" value="SULFUR CARRIER PROTEIN THIS"/>
    <property type="match status" value="1"/>
</dbReference>
<dbReference type="PATRIC" id="fig|989403.3.peg.4315"/>
<keyword evidence="2" id="KW-1185">Reference proteome</keyword>
<dbReference type="STRING" id="989403.SAMN05421798_10117"/>
<comment type="caution">
    <text evidence="1">The sequence shown here is derived from an EMBL/GenBank/DDBJ whole genome shotgun (WGS) entry which is preliminary data.</text>
</comment>
<proteinExistence type="predicted"/>
<reference evidence="1 2" key="1">
    <citation type="journal article" date="2016" name="Front. Microbiol.">
        <title>Comparative Genomic Analysis Reveals a Diverse Repertoire of Genes Involved in Prokaryote-Eukaryote Interactions within the Pseudovibrio Genus.</title>
        <authorList>
            <person name="Romano S."/>
            <person name="Fernandez-Guerra A."/>
            <person name="Reen F.J."/>
            <person name="Glockner F.O."/>
            <person name="Crowley S.P."/>
            <person name="O'Sullivan O."/>
            <person name="Cotter P.D."/>
            <person name="Adams C."/>
            <person name="Dobson A.D."/>
            <person name="O'Gara F."/>
        </authorList>
    </citation>
    <scope>NUCLEOTIDE SEQUENCE [LARGE SCALE GENOMIC DNA]</scope>
    <source>
        <strain evidence="1 2">Ad2</strain>
    </source>
</reference>
<dbReference type="InterPro" id="IPR012675">
    <property type="entry name" value="Beta-grasp_dom_sf"/>
</dbReference>
<organism evidence="1 2">
    <name type="scientific">Pseudovibrio axinellae</name>
    <dbReference type="NCBI Taxonomy" id="989403"/>
    <lineage>
        <taxon>Bacteria</taxon>
        <taxon>Pseudomonadati</taxon>
        <taxon>Pseudomonadota</taxon>
        <taxon>Alphaproteobacteria</taxon>
        <taxon>Hyphomicrobiales</taxon>
        <taxon>Stappiaceae</taxon>
        <taxon>Pseudovibrio</taxon>
    </lineage>
</organism>
<dbReference type="SUPFAM" id="SSF54285">
    <property type="entry name" value="MoaD/ThiS"/>
    <property type="match status" value="1"/>
</dbReference>
<dbReference type="InterPro" id="IPR016155">
    <property type="entry name" value="Mopterin_synth/thiamin_S_b"/>
</dbReference>
<dbReference type="InterPro" id="IPR003749">
    <property type="entry name" value="ThiS/MoaD-like"/>
</dbReference>
<dbReference type="InterPro" id="IPR010035">
    <property type="entry name" value="Thi_S"/>
</dbReference>
<dbReference type="OrthoDB" id="197113at2"/>
<sequence length="65" mass="6952">MKITVNAESREITTTILADALAELDFNSPAIATALNGIFVPQEDYSKTNLSQGDRLEVLAPMQGG</sequence>
<dbReference type="PANTHER" id="PTHR34472">
    <property type="entry name" value="SULFUR CARRIER PROTEIN THIS"/>
    <property type="match status" value="1"/>
</dbReference>
<dbReference type="Gene3D" id="3.10.20.30">
    <property type="match status" value="1"/>
</dbReference>
<accession>A0A165UPG5</accession>
<name>A0A165UPG5_9HYPH</name>
<gene>
    <name evidence="1" type="ORF">PsAD2_03963</name>
</gene>
<protein>
    <submittedName>
        <fullName evidence="1">Sulfur carrier protein ThiS</fullName>
    </submittedName>
</protein>
<dbReference type="Pfam" id="PF02597">
    <property type="entry name" value="ThiS"/>
    <property type="match status" value="1"/>
</dbReference>
<dbReference type="NCBIfam" id="TIGR01683">
    <property type="entry name" value="thiS"/>
    <property type="match status" value="1"/>
</dbReference>
<dbReference type="AlphaFoldDB" id="A0A165UPG5"/>